<dbReference type="GeneID" id="136081640"/>
<organism evidence="2 3">
    <name type="scientific">Hydra vulgaris</name>
    <name type="common">Hydra</name>
    <name type="synonym">Hydra attenuata</name>
    <dbReference type="NCBI Taxonomy" id="6087"/>
    <lineage>
        <taxon>Eukaryota</taxon>
        <taxon>Metazoa</taxon>
        <taxon>Cnidaria</taxon>
        <taxon>Hydrozoa</taxon>
        <taxon>Hydroidolina</taxon>
        <taxon>Anthoathecata</taxon>
        <taxon>Aplanulata</taxon>
        <taxon>Hydridae</taxon>
        <taxon>Hydra</taxon>
    </lineage>
</organism>
<dbReference type="SUPFAM" id="SSF110004">
    <property type="entry name" value="Glycolipid transfer protein, GLTP"/>
    <property type="match status" value="1"/>
</dbReference>
<dbReference type="InterPro" id="IPR036497">
    <property type="entry name" value="GLTP_sf"/>
</dbReference>
<dbReference type="Pfam" id="PF08718">
    <property type="entry name" value="GLTP"/>
    <property type="match status" value="1"/>
</dbReference>
<evidence type="ECO:0000313" key="2">
    <source>
        <dbReference type="Proteomes" id="UP001652625"/>
    </source>
</evidence>
<name>A0ABM4C130_HYDVU</name>
<evidence type="ECO:0000313" key="3">
    <source>
        <dbReference type="RefSeq" id="XP_065655254.1"/>
    </source>
</evidence>
<dbReference type="Gene3D" id="1.10.3520.10">
    <property type="entry name" value="Glycolipid transfer protein"/>
    <property type="match status" value="1"/>
</dbReference>
<feature type="domain" description="Glycolipid transfer protein" evidence="1">
    <location>
        <begin position="22"/>
        <end position="164"/>
    </location>
</feature>
<evidence type="ECO:0000259" key="1">
    <source>
        <dbReference type="Pfam" id="PF08718"/>
    </source>
</evidence>
<dbReference type="Proteomes" id="UP001652625">
    <property type="component" value="Chromosome 06"/>
</dbReference>
<proteinExistence type="predicted"/>
<dbReference type="InterPro" id="IPR014830">
    <property type="entry name" value="Glycolipid_transfer_prot_dom"/>
</dbReference>
<dbReference type="RefSeq" id="XP_065655254.1">
    <property type="nucleotide sequence ID" value="XM_065799182.1"/>
</dbReference>
<sequence>MSFDFDIVIASFKTCAEDKFNLEAYNRGYNELCSFIFLLGTVFKFIANDIREKTDLLEEYRKGEKKEHYSHVQKMLQYEVQIYKQDPSFLLKGSGTLIKLHRALKFTQLFLKGLTAINDTDSLPSMVISLYNSNLANFHPWLIRNAPKLAMYTLPSKNNLFKKIFKEEFDSTLKLIECAKALEEVFVGIEDLYTQYDLHSLN</sequence>
<keyword evidence="2" id="KW-1185">Reference proteome</keyword>
<gene>
    <name evidence="3" type="primary">LOC136081640</name>
</gene>
<dbReference type="PANTHER" id="PTHR10219:SF43">
    <property type="entry name" value="GLYCOLIPID TRANSFER PROTEIN DOMAIN-CONTAINING PROTEIN"/>
    <property type="match status" value="1"/>
</dbReference>
<reference evidence="3" key="1">
    <citation type="submission" date="2025-08" db="UniProtKB">
        <authorList>
            <consortium name="RefSeq"/>
        </authorList>
    </citation>
    <scope>IDENTIFICATION</scope>
</reference>
<accession>A0ABM4C130</accession>
<dbReference type="PANTHER" id="PTHR10219">
    <property type="entry name" value="GLYCOLIPID TRANSFER PROTEIN-RELATED"/>
    <property type="match status" value="1"/>
</dbReference>
<protein>
    <submittedName>
        <fullName evidence="3">Ceramide-1-phosphate transfer protein-like</fullName>
    </submittedName>
</protein>